<dbReference type="SFLD" id="SFLDG00358">
    <property type="entry name" value="Main_(cytGST)"/>
    <property type="match status" value="1"/>
</dbReference>
<evidence type="ECO:0000259" key="2">
    <source>
        <dbReference type="PROSITE" id="PS50404"/>
    </source>
</evidence>
<dbReference type="InterPro" id="IPR036249">
    <property type="entry name" value="Thioredoxin-like_sf"/>
</dbReference>
<evidence type="ECO:0000256" key="1">
    <source>
        <dbReference type="ARBA" id="ARBA00007409"/>
    </source>
</evidence>
<dbReference type="Proteomes" id="UP001295740">
    <property type="component" value="Unassembled WGS sequence"/>
</dbReference>
<dbReference type="AlphaFoldDB" id="A0AAI8VD95"/>
<evidence type="ECO:0000313" key="4">
    <source>
        <dbReference type="EMBL" id="CAJ2502762.1"/>
    </source>
</evidence>
<dbReference type="PROSITE" id="PS50405">
    <property type="entry name" value="GST_CTER"/>
    <property type="match status" value="1"/>
</dbReference>
<accession>A0AAI8VD95</accession>
<dbReference type="InterPro" id="IPR004045">
    <property type="entry name" value="Glutathione_S-Trfase_N"/>
</dbReference>
<name>A0AAI8VD95_9PEZI</name>
<dbReference type="SUPFAM" id="SSF52833">
    <property type="entry name" value="Thioredoxin-like"/>
    <property type="match status" value="1"/>
</dbReference>
<dbReference type="InterPro" id="IPR010987">
    <property type="entry name" value="Glutathione-S-Trfase_C-like"/>
</dbReference>
<dbReference type="PANTHER" id="PTHR44051:SF3">
    <property type="entry name" value="TRANSCRIPTIONAL REGULATOR URE2"/>
    <property type="match status" value="1"/>
</dbReference>
<dbReference type="PROSITE" id="PS50404">
    <property type="entry name" value="GST_NTER"/>
    <property type="match status" value="1"/>
</dbReference>
<evidence type="ECO:0000313" key="5">
    <source>
        <dbReference type="Proteomes" id="UP001295740"/>
    </source>
</evidence>
<gene>
    <name evidence="4" type="ORF">KHLLAP_LOCUS3230</name>
</gene>
<comment type="similarity">
    <text evidence="1">Belongs to the GST superfamily.</text>
</comment>
<dbReference type="InterPro" id="IPR036282">
    <property type="entry name" value="Glutathione-S-Trfase_C_sf"/>
</dbReference>
<sequence>MQPIKIYNAEPGSGPNPWKTVLVVEELGIPYETVWVSYGDLKSEPYVSLNPNGRVPAMVDPNTDVTLFESGAIISYLVDTYDKDFTLTYGPDRLADRWLVQSWLHFQMSGQGPMFGQKMWFTHFHIEENVKSALGRYATEAKRIVGVIDASLRKQRQKQQLPASGPVWLVGEHCTLADLAFFTWDLTLFAGALLPENPIDVEKDFPEFAAWHGNVARRPAAEKVVAMRQEALSTKRNTAATVIEAQADGRKLS</sequence>
<dbReference type="EMBL" id="CAUWAG010000004">
    <property type="protein sequence ID" value="CAJ2502762.1"/>
    <property type="molecule type" value="Genomic_DNA"/>
</dbReference>
<reference evidence="4" key="1">
    <citation type="submission" date="2023-10" db="EMBL/GenBank/DDBJ databases">
        <authorList>
            <person name="Hackl T."/>
        </authorList>
    </citation>
    <scope>NUCLEOTIDE SEQUENCE</scope>
</reference>
<feature type="domain" description="GST C-terminal" evidence="3">
    <location>
        <begin position="93"/>
        <end position="240"/>
    </location>
</feature>
<keyword evidence="5" id="KW-1185">Reference proteome</keyword>
<dbReference type="SUPFAM" id="SSF47616">
    <property type="entry name" value="GST C-terminal domain-like"/>
    <property type="match status" value="1"/>
</dbReference>
<evidence type="ECO:0000259" key="3">
    <source>
        <dbReference type="PROSITE" id="PS50405"/>
    </source>
</evidence>
<dbReference type="Gene3D" id="1.20.1050.10">
    <property type="match status" value="1"/>
</dbReference>
<dbReference type="Pfam" id="PF13409">
    <property type="entry name" value="GST_N_2"/>
    <property type="match status" value="1"/>
</dbReference>
<comment type="caution">
    <text evidence="4">The sequence shown here is derived from an EMBL/GenBank/DDBJ whole genome shotgun (WGS) entry which is preliminary data.</text>
</comment>
<dbReference type="Gene3D" id="3.40.30.10">
    <property type="entry name" value="Glutaredoxin"/>
    <property type="match status" value="1"/>
</dbReference>
<dbReference type="CDD" id="cd03048">
    <property type="entry name" value="GST_N_Ure2p_like"/>
    <property type="match status" value="1"/>
</dbReference>
<feature type="domain" description="GST N-terminal" evidence="2">
    <location>
        <begin position="4"/>
        <end position="85"/>
    </location>
</feature>
<organism evidence="4 5">
    <name type="scientific">Anthostomella pinea</name>
    <dbReference type="NCBI Taxonomy" id="933095"/>
    <lineage>
        <taxon>Eukaryota</taxon>
        <taxon>Fungi</taxon>
        <taxon>Dikarya</taxon>
        <taxon>Ascomycota</taxon>
        <taxon>Pezizomycotina</taxon>
        <taxon>Sordariomycetes</taxon>
        <taxon>Xylariomycetidae</taxon>
        <taxon>Xylariales</taxon>
        <taxon>Xylariaceae</taxon>
        <taxon>Anthostomella</taxon>
    </lineage>
</organism>
<proteinExistence type="inferred from homology"/>
<dbReference type="InterPro" id="IPR040079">
    <property type="entry name" value="Glutathione_S-Trfase"/>
</dbReference>
<protein>
    <submittedName>
        <fullName evidence="4">Uu.00g101560.m01.CDS01</fullName>
    </submittedName>
</protein>
<dbReference type="PANTHER" id="PTHR44051">
    <property type="entry name" value="GLUTATHIONE S-TRANSFERASE-RELATED"/>
    <property type="match status" value="1"/>
</dbReference>
<dbReference type="Pfam" id="PF00043">
    <property type="entry name" value="GST_C"/>
    <property type="match status" value="1"/>
</dbReference>
<dbReference type="InterPro" id="IPR004046">
    <property type="entry name" value="GST_C"/>
</dbReference>
<dbReference type="SFLD" id="SFLDS00019">
    <property type="entry name" value="Glutathione_Transferase_(cytos"/>
    <property type="match status" value="1"/>
</dbReference>